<dbReference type="EMBL" id="FOYS01000006">
    <property type="protein sequence ID" value="SFR67759.1"/>
    <property type="molecule type" value="Genomic_DNA"/>
</dbReference>
<accession>A0A1I6IM98</accession>
<dbReference type="Proteomes" id="UP000243250">
    <property type="component" value="Unassembled WGS sequence"/>
</dbReference>
<evidence type="ECO:0000313" key="2">
    <source>
        <dbReference type="Proteomes" id="UP000243250"/>
    </source>
</evidence>
<keyword evidence="2" id="KW-1185">Reference proteome</keyword>
<dbReference type="AlphaFoldDB" id="A0A1I6IM98"/>
<dbReference type="OrthoDB" id="256252at2157"/>
<dbReference type="RefSeq" id="WP_217642724.1">
    <property type="nucleotide sequence ID" value="NZ_FOYS01000006.1"/>
</dbReference>
<reference evidence="2" key="1">
    <citation type="submission" date="2016-10" db="EMBL/GenBank/DDBJ databases">
        <authorList>
            <person name="Varghese N."/>
            <person name="Submissions S."/>
        </authorList>
    </citation>
    <scope>NUCLEOTIDE SEQUENCE [LARGE SCALE GENOMIC DNA]</scope>
    <source>
        <strain evidence="2">CGMCC 1.8711</strain>
    </source>
</reference>
<name>A0A1I6IM98_9EURY</name>
<organism evidence="1 2">
    <name type="scientific">Halogeometricum limi</name>
    <dbReference type="NCBI Taxonomy" id="555875"/>
    <lineage>
        <taxon>Archaea</taxon>
        <taxon>Methanobacteriati</taxon>
        <taxon>Methanobacteriota</taxon>
        <taxon>Stenosarchaea group</taxon>
        <taxon>Halobacteria</taxon>
        <taxon>Halobacteriales</taxon>
        <taxon>Haloferacaceae</taxon>
        <taxon>Halogeometricum</taxon>
    </lineage>
</organism>
<proteinExistence type="predicted"/>
<evidence type="ECO:0000313" key="1">
    <source>
        <dbReference type="EMBL" id="SFR67759.1"/>
    </source>
</evidence>
<dbReference type="Pfam" id="PF24366">
    <property type="entry name" value="DUF7522"/>
    <property type="match status" value="1"/>
</dbReference>
<dbReference type="STRING" id="555875.SAMN04488124_3400"/>
<dbReference type="InterPro" id="IPR055944">
    <property type="entry name" value="DUF7522"/>
</dbReference>
<protein>
    <submittedName>
        <fullName evidence="1">Uncharacterized protein</fullName>
    </submittedName>
</protein>
<gene>
    <name evidence="1" type="ORF">SAMN04488124_3400</name>
</gene>
<sequence>MTVEYGTGIEAAFADQLVSAARTGLGDTLRSVVYFTPSSFDLLYLRGDLYESPEDARPAKARLVEFETAASAVTTLLLEPPS</sequence>